<evidence type="ECO:0000313" key="3">
    <source>
        <dbReference type="EMBL" id="AXH98114.1"/>
    </source>
</evidence>
<dbReference type="PANTHER" id="PTHR43056">
    <property type="entry name" value="PEPTIDASE S9 PROLYL OLIGOPEPTIDASE"/>
    <property type="match status" value="1"/>
</dbReference>
<dbReference type="OrthoDB" id="5240615at2"/>
<dbReference type="Gene3D" id="1.10.3020.10">
    <property type="entry name" value="alpha-amino acid ester hydrolase ( Helical cap domain)"/>
    <property type="match status" value="1"/>
</dbReference>
<keyword evidence="1 3" id="KW-0378">Hydrolase</keyword>
<feature type="domain" description="Xaa-Pro dipeptidyl-peptidase C-terminal" evidence="2">
    <location>
        <begin position="273"/>
        <end position="528"/>
    </location>
</feature>
<accession>A0A345NSV6</accession>
<dbReference type="SMART" id="SM00939">
    <property type="entry name" value="PepX_C"/>
    <property type="match status" value="1"/>
</dbReference>
<dbReference type="InterPro" id="IPR050585">
    <property type="entry name" value="Xaa-Pro_dipeptidyl-ppase/CocE"/>
</dbReference>
<evidence type="ECO:0000256" key="1">
    <source>
        <dbReference type="ARBA" id="ARBA00022801"/>
    </source>
</evidence>
<evidence type="ECO:0000259" key="2">
    <source>
        <dbReference type="SMART" id="SM00939"/>
    </source>
</evidence>
<dbReference type="SUPFAM" id="SSF53474">
    <property type="entry name" value="alpha/beta-Hydrolases"/>
    <property type="match status" value="1"/>
</dbReference>
<dbReference type="GO" id="GO:0008239">
    <property type="term" value="F:dipeptidyl-peptidase activity"/>
    <property type="evidence" value="ECO:0007669"/>
    <property type="project" value="InterPro"/>
</dbReference>
<dbReference type="InterPro" id="IPR013736">
    <property type="entry name" value="Xaa-Pro_dipept_C"/>
</dbReference>
<organism evidence="3 4">
    <name type="scientific">Ornithinimicrobium avium</name>
    <dbReference type="NCBI Taxonomy" id="2283195"/>
    <lineage>
        <taxon>Bacteria</taxon>
        <taxon>Bacillati</taxon>
        <taxon>Actinomycetota</taxon>
        <taxon>Actinomycetes</taxon>
        <taxon>Micrococcales</taxon>
        <taxon>Ornithinimicrobiaceae</taxon>
        <taxon>Ornithinimicrobium</taxon>
    </lineage>
</organism>
<gene>
    <name evidence="3" type="ORF">DV701_13310</name>
</gene>
<name>A0A345NSV6_9MICO</name>
<dbReference type="InterPro" id="IPR005674">
    <property type="entry name" value="CocE/Ser_esterase"/>
</dbReference>
<dbReference type="KEGG" id="orn:DV701_13310"/>
<dbReference type="InterPro" id="IPR000383">
    <property type="entry name" value="Xaa-Pro-like_dom"/>
</dbReference>
<reference evidence="3 4" key="1">
    <citation type="submission" date="2018-07" db="EMBL/GenBank/DDBJ databases">
        <title>Complete genome sequencing of Ornithinimicrobium sp. AMA3305.</title>
        <authorList>
            <person name="Bae J.-W."/>
        </authorList>
    </citation>
    <scope>NUCLEOTIDE SEQUENCE [LARGE SCALE GENOMIC DNA]</scope>
    <source>
        <strain evidence="3 4">AMA3305</strain>
    </source>
</reference>
<keyword evidence="4" id="KW-1185">Reference proteome</keyword>
<dbReference type="NCBIfam" id="TIGR00976">
    <property type="entry name" value="CocE_NonD"/>
    <property type="match status" value="1"/>
</dbReference>
<proteinExistence type="predicted"/>
<evidence type="ECO:0000313" key="4">
    <source>
        <dbReference type="Proteomes" id="UP000253790"/>
    </source>
</evidence>
<dbReference type="SUPFAM" id="SSF49785">
    <property type="entry name" value="Galactose-binding domain-like"/>
    <property type="match status" value="1"/>
</dbReference>
<dbReference type="PANTHER" id="PTHR43056:SF10">
    <property type="entry name" value="COCE_NOND FAMILY, PUTATIVE (AFU_ORTHOLOGUE AFUA_7G00600)-RELATED"/>
    <property type="match status" value="1"/>
</dbReference>
<dbReference type="Proteomes" id="UP000253790">
    <property type="component" value="Chromosome"/>
</dbReference>
<sequence length="664" mass="73782">MPDGVRLHARIWRPEDSLDRPVPALLEYLPYRLDDWTAPRDSERHPYYAGHGYASVRVDIRGTGSSDGHFVDEYSPQELDDGVSVILWLADQAWCSGQVGMFGISWGGFNALQLAALAPEPLKAIVTVCSTDDRYDNDVHYMGGAVLAIDMSAWAGTMLAFNARPPRPEVVGERWVGQWRDRLEDTQPMAPVWLAHQERDEYWRRGSVCEDYSSIRAAVLAVGGWHDPYRDTVFRLAQNLTVPVRGIVGPWSHQYPDRELAPGPSIGFLQETVRWWDRWLKGAQNRVEDEPLLRAFVMDAERPATYYPERQGRWVGMGEWPPAAGQDTELALAGAACSGVVGQDATVIVRTPQHTGADAGRFFPFGNATDLPSDQRADDGRSVTLTFSPLPERLEVLGNPRVHLRLACDRPQGTIVVRLCDVAPDGASTLITRGVLNLNKRNGRERNDQMPVDEMVDVQIDLASIGYAVPAGHTLRLALSSTYWPWIWPHPQEATLRVDLGASALSLPTLTGHVEQVSFEDPEQSRPLPVGPLPEKHGDVDPAVVAPAERLLTHDVASGEWTLEVDPGYGGSRRYPDGLEFREHSRETYRIREGDPLSATATSAWAITLTKDGWRAHVDTRQEITADADDFVVRASVTAHATTDGKEQLVAERTWEERVPRTSA</sequence>
<dbReference type="Gene3D" id="2.60.120.260">
    <property type="entry name" value="Galactose-binding domain-like"/>
    <property type="match status" value="1"/>
</dbReference>
<dbReference type="AlphaFoldDB" id="A0A345NSV6"/>
<dbReference type="EMBL" id="CP031229">
    <property type="protein sequence ID" value="AXH98114.1"/>
    <property type="molecule type" value="Genomic_DNA"/>
</dbReference>
<dbReference type="InterPro" id="IPR029058">
    <property type="entry name" value="AB_hydrolase_fold"/>
</dbReference>
<dbReference type="InterPro" id="IPR008979">
    <property type="entry name" value="Galactose-bd-like_sf"/>
</dbReference>
<dbReference type="Gene3D" id="3.40.50.1820">
    <property type="entry name" value="alpha/beta hydrolase"/>
    <property type="match status" value="1"/>
</dbReference>
<dbReference type="Pfam" id="PF02129">
    <property type="entry name" value="Peptidase_S15"/>
    <property type="match status" value="1"/>
</dbReference>
<protein>
    <submittedName>
        <fullName evidence="3">CocE/NonD family hydrolase</fullName>
    </submittedName>
</protein>
<dbReference type="Pfam" id="PF08530">
    <property type="entry name" value="PepX_C"/>
    <property type="match status" value="1"/>
</dbReference>